<accession>A0A1F4PNG1</accession>
<protein>
    <recommendedName>
        <fullName evidence="5 6">Small ribosomal subunit protein bS20</fullName>
    </recommendedName>
</protein>
<dbReference type="EMBL" id="METE01000009">
    <property type="protein sequence ID" value="OGB85194.1"/>
    <property type="molecule type" value="Genomic_DNA"/>
</dbReference>
<dbReference type="GO" id="GO:0006412">
    <property type="term" value="P:translation"/>
    <property type="evidence" value="ECO:0007669"/>
    <property type="project" value="UniProtKB-UniRule"/>
</dbReference>
<dbReference type="NCBIfam" id="TIGR00029">
    <property type="entry name" value="S20"/>
    <property type="match status" value="1"/>
</dbReference>
<dbReference type="HAMAP" id="MF_00500">
    <property type="entry name" value="Ribosomal_bS20"/>
    <property type="match status" value="1"/>
</dbReference>
<evidence type="ECO:0000256" key="2">
    <source>
        <dbReference type="ARBA" id="ARBA00022884"/>
    </source>
</evidence>
<dbReference type="STRING" id="1798539.A2994_03510"/>
<dbReference type="SUPFAM" id="SSF46992">
    <property type="entry name" value="Ribosomal protein S20"/>
    <property type="match status" value="1"/>
</dbReference>
<dbReference type="AlphaFoldDB" id="A0A1F4PNG1"/>
<dbReference type="Gene3D" id="1.20.58.110">
    <property type="entry name" value="Ribosomal protein S20"/>
    <property type="match status" value="1"/>
</dbReference>
<evidence type="ECO:0000256" key="4">
    <source>
        <dbReference type="ARBA" id="ARBA00023274"/>
    </source>
</evidence>
<dbReference type="GO" id="GO:0003735">
    <property type="term" value="F:structural constituent of ribosome"/>
    <property type="evidence" value="ECO:0007669"/>
    <property type="project" value="InterPro"/>
</dbReference>
<dbReference type="InterPro" id="IPR002583">
    <property type="entry name" value="Ribosomal_bS20"/>
</dbReference>
<dbReference type="Proteomes" id="UP000179010">
    <property type="component" value="Unassembled WGS sequence"/>
</dbReference>
<comment type="similarity">
    <text evidence="6">Belongs to the bacterial ribosomal protein bS20 family.</text>
</comment>
<proteinExistence type="inferred from homology"/>
<evidence type="ECO:0000313" key="7">
    <source>
        <dbReference type="EMBL" id="OGB85194.1"/>
    </source>
</evidence>
<dbReference type="GO" id="GO:0005840">
    <property type="term" value="C:ribosome"/>
    <property type="evidence" value="ECO:0007669"/>
    <property type="project" value="UniProtKB-KW"/>
</dbReference>
<keyword evidence="1 6" id="KW-0699">rRNA-binding</keyword>
<dbReference type="InterPro" id="IPR036510">
    <property type="entry name" value="Ribosomal_bS20_sf"/>
</dbReference>
<evidence type="ECO:0000313" key="8">
    <source>
        <dbReference type="Proteomes" id="UP000179010"/>
    </source>
</evidence>
<organism evidence="7 8">
    <name type="scientific">candidate division Kazan bacterium RIFCSPLOWO2_01_FULL_48_13</name>
    <dbReference type="NCBI Taxonomy" id="1798539"/>
    <lineage>
        <taxon>Bacteria</taxon>
        <taxon>Bacteria division Kazan-3B-28</taxon>
    </lineage>
</organism>
<evidence type="ECO:0000256" key="1">
    <source>
        <dbReference type="ARBA" id="ARBA00022730"/>
    </source>
</evidence>
<comment type="caution">
    <text evidence="7">The sequence shown here is derived from an EMBL/GenBank/DDBJ whole genome shotgun (WGS) entry which is preliminary data.</text>
</comment>
<comment type="function">
    <text evidence="6">Binds directly to 16S ribosomal RNA.</text>
</comment>
<keyword evidence="3 6" id="KW-0689">Ribosomal protein</keyword>
<gene>
    <name evidence="6" type="primary">rpsT</name>
    <name evidence="7" type="ORF">A2994_03510</name>
</gene>
<evidence type="ECO:0000256" key="5">
    <source>
        <dbReference type="ARBA" id="ARBA00035136"/>
    </source>
</evidence>
<dbReference type="GO" id="GO:1990904">
    <property type="term" value="C:ribonucleoprotein complex"/>
    <property type="evidence" value="ECO:0007669"/>
    <property type="project" value="UniProtKB-KW"/>
</dbReference>
<dbReference type="GO" id="GO:0019843">
    <property type="term" value="F:rRNA binding"/>
    <property type="evidence" value="ECO:0007669"/>
    <property type="project" value="UniProtKB-UniRule"/>
</dbReference>
<name>A0A1F4PNG1_UNCK3</name>
<keyword evidence="2 6" id="KW-0694">RNA-binding</keyword>
<dbReference type="Pfam" id="PF01649">
    <property type="entry name" value="Ribosomal_S20p"/>
    <property type="match status" value="1"/>
</dbReference>
<sequence>MPIIKSAIKKMRRDARRRAATLKIKGALKKVVKTAHQKPTEATLSAAQKSLDKAAKTGLIHKNKAARLKSRLVRAARKSAKR</sequence>
<evidence type="ECO:0000256" key="6">
    <source>
        <dbReference type="HAMAP-Rule" id="MF_00500"/>
    </source>
</evidence>
<keyword evidence="4 6" id="KW-0687">Ribonucleoprotein</keyword>
<evidence type="ECO:0000256" key="3">
    <source>
        <dbReference type="ARBA" id="ARBA00022980"/>
    </source>
</evidence>
<reference evidence="7 8" key="1">
    <citation type="journal article" date="2016" name="Nat. Commun.">
        <title>Thousands of microbial genomes shed light on interconnected biogeochemical processes in an aquifer system.</title>
        <authorList>
            <person name="Anantharaman K."/>
            <person name="Brown C.T."/>
            <person name="Hug L.A."/>
            <person name="Sharon I."/>
            <person name="Castelle C.J."/>
            <person name="Probst A.J."/>
            <person name="Thomas B.C."/>
            <person name="Singh A."/>
            <person name="Wilkins M.J."/>
            <person name="Karaoz U."/>
            <person name="Brodie E.L."/>
            <person name="Williams K.H."/>
            <person name="Hubbard S.S."/>
            <person name="Banfield J.F."/>
        </authorList>
    </citation>
    <scope>NUCLEOTIDE SEQUENCE [LARGE SCALE GENOMIC DNA]</scope>
</reference>